<accession>A0A0C2D0Y4</accession>
<sequence length="218" mass="23387">MGHLEPIAIPCKVHGCTSTWSWEREGQLRAWATLDAQDHVTELPQPPRRMCNGCFEFVRGRGDREVACGRPECEKTWTYKTGAQLQDFLAGRTQDPIRLCEDCSRSQFVISSAGGAVPAGAEVMPCQVAGCSGSWVYAPGMSLSTADPDAAEPPLDRMCDDCRVQRDAPGRDPRRMSAGQADQADQAAAQIAAATDESDPSADESSQQAPAAADEIAD</sequence>
<organism evidence="2 3">
    <name type="scientific">Enhygromyxa salina</name>
    <dbReference type="NCBI Taxonomy" id="215803"/>
    <lineage>
        <taxon>Bacteria</taxon>
        <taxon>Pseudomonadati</taxon>
        <taxon>Myxococcota</taxon>
        <taxon>Polyangia</taxon>
        <taxon>Nannocystales</taxon>
        <taxon>Nannocystaceae</taxon>
        <taxon>Enhygromyxa</taxon>
    </lineage>
</organism>
<dbReference type="Proteomes" id="UP000031599">
    <property type="component" value="Unassembled WGS sequence"/>
</dbReference>
<evidence type="ECO:0000256" key="1">
    <source>
        <dbReference type="SAM" id="MobiDB-lite"/>
    </source>
</evidence>
<feature type="compositionally biased region" description="Basic and acidic residues" evidence="1">
    <location>
        <begin position="154"/>
        <end position="175"/>
    </location>
</feature>
<evidence type="ECO:0000313" key="3">
    <source>
        <dbReference type="Proteomes" id="UP000031599"/>
    </source>
</evidence>
<feature type="compositionally biased region" description="Low complexity" evidence="1">
    <location>
        <begin position="178"/>
        <end position="194"/>
    </location>
</feature>
<dbReference type="EMBL" id="JMCC02000089">
    <property type="protein sequence ID" value="KIG13802.1"/>
    <property type="molecule type" value="Genomic_DNA"/>
</dbReference>
<protein>
    <submittedName>
        <fullName evidence="2">Uncharacterized protein</fullName>
    </submittedName>
</protein>
<comment type="caution">
    <text evidence="2">The sequence shown here is derived from an EMBL/GenBank/DDBJ whole genome shotgun (WGS) entry which is preliminary data.</text>
</comment>
<name>A0A0C2D0Y4_9BACT</name>
<gene>
    <name evidence="2" type="ORF">DB30_07648</name>
</gene>
<dbReference type="AlphaFoldDB" id="A0A0C2D0Y4"/>
<reference evidence="2 3" key="1">
    <citation type="submission" date="2014-12" db="EMBL/GenBank/DDBJ databases">
        <title>Genome assembly of Enhygromyxa salina DSM 15201.</title>
        <authorList>
            <person name="Sharma G."/>
            <person name="Subramanian S."/>
        </authorList>
    </citation>
    <scope>NUCLEOTIDE SEQUENCE [LARGE SCALE GENOMIC DNA]</scope>
    <source>
        <strain evidence="2 3">DSM 15201</strain>
    </source>
</reference>
<feature type="region of interest" description="Disordered" evidence="1">
    <location>
        <begin position="147"/>
        <end position="218"/>
    </location>
</feature>
<evidence type="ECO:0000313" key="2">
    <source>
        <dbReference type="EMBL" id="KIG13802.1"/>
    </source>
</evidence>
<proteinExistence type="predicted"/>